<name>A0A0Q9YVY0_9GAMM</name>
<gene>
    <name evidence="2" type="ORF">HT99x_003255</name>
    <name evidence="1" type="ORF">HT99x_01068</name>
</gene>
<reference evidence="1" key="1">
    <citation type="submission" date="2015-09" db="EMBL/GenBank/DDBJ databases">
        <title>Draft Genome Sequences of Two Novel Amoeba-resistant Intranuclear Bacteria, Candidatus Berkiella cookevillensis and Candidatus Berkiella aquae.</title>
        <authorList>
            <person name="Mehari Y.T."/>
            <person name="Arivett B.A."/>
            <person name="Farone A.L."/>
            <person name="Gunderson J.H."/>
            <person name="Farone M.B."/>
        </authorList>
    </citation>
    <scope>NUCLEOTIDE SEQUENCE [LARGE SCALE GENOMIC DNA]</scope>
    <source>
        <strain evidence="1">HT99</strain>
    </source>
</reference>
<dbReference type="OrthoDB" id="9804491at2"/>
<dbReference type="Proteomes" id="UP000051497">
    <property type="component" value="Unassembled WGS sequence"/>
</dbReference>
<accession>A0A0Q9YVY0</accession>
<evidence type="ECO:0000313" key="2">
    <source>
        <dbReference type="EMBL" id="MCS5710435.1"/>
    </source>
</evidence>
<comment type="caution">
    <text evidence="1">The sequence shown here is derived from an EMBL/GenBank/DDBJ whole genome shotgun (WGS) entry which is preliminary data.</text>
</comment>
<evidence type="ECO:0000313" key="1">
    <source>
        <dbReference type="EMBL" id="KRG21874.1"/>
    </source>
</evidence>
<reference evidence="2" key="3">
    <citation type="submission" date="2021-06" db="EMBL/GenBank/DDBJ databases">
        <title>Genomic Description and Analysis of Intracellular Bacteria, Candidatus Berkiella cookevillensis and Candidatus Berkiella aquae.</title>
        <authorList>
            <person name="Kidane D.T."/>
            <person name="Mehari Y.T."/>
            <person name="Rice F.C."/>
            <person name="Arivett B.A."/>
            <person name="Farone A.L."/>
            <person name="Berk S.G."/>
            <person name="Farone M.B."/>
        </authorList>
    </citation>
    <scope>NUCLEOTIDE SEQUENCE</scope>
    <source>
        <strain evidence="2">HT99</strain>
    </source>
</reference>
<dbReference type="AlphaFoldDB" id="A0A0Q9YVY0"/>
<proteinExistence type="predicted"/>
<dbReference type="STRING" id="295108.HT99x_01068"/>
<dbReference type="EMBL" id="LKAJ02000001">
    <property type="protein sequence ID" value="MCS5710435.1"/>
    <property type="molecule type" value="Genomic_DNA"/>
</dbReference>
<keyword evidence="3" id="KW-1185">Reference proteome</keyword>
<sequence>MIKLKNRNKTDDFAAFFIKETDCQSIEIMVYMLFLLDLNHYFQTGRCATNISYRLAKNIEIEFQLEQHLKALINKNNLDYDKDKLSKREFQILQQIANDWAKAAPGDFLNYFRSKFNISTVQNHYVSFSQTLKNTSETTYEMLKENIEDHDNFLKNFSSPTTEDAPQQCGRAKS</sequence>
<protein>
    <submittedName>
        <fullName evidence="1">Uncharacterized protein</fullName>
    </submittedName>
</protein>
<reference evidence="2" key="2">
    <citation type="journal article" date="2016" name="Genome Announc.">
        <title>Draft Genome Sequences of Two Novel Amoeba-Resistant Intranuclear Bacteria, 'Candidatus Berkiella cookevillensis' and 'Candidatus Berkiella aquae'.</title>
        <authorList>
            <person name="Mehari Y.T."/>
            <person name="Arivett B.A."/>
            <person name="Farone A.L."/>
            <person name="Gunderson J.H."/>
            <person name="Farone M.B."/>
        </authorList>
    </citation>
    <scope>NUCLEOTIDE SEQUENCE</scope>
    <source>
        <strain evidence="2">HT99</strain>
    </source>
</reference>
<dbReference type="RefSeq" id="WP_075065694.1">
    <property type="nucleotide sequence ID" value="NZ_LKAJ02000001.1"/>
</dbReference>
<dbReference type="EMBL" id="LKAJ01000003">
    <property type="protein sequence ID" value="KRG21874.1"/>
    <property type="molecule type" value="Genomic_DNA"/>
</dbReference>
<organism evidence="1">
    <name type="scientific">Candidatus Berkiella aquae</name>
    <dbReference type="NCBI Taxonomy" id="295108"/>
    <lineage>
        <taxon>Bacteria</taxon>
        <taxon>Pseudomonadati</taxon>
        <taxon>Pseudomonadota</taxon>
        <taxon>Gammaproteobacteria</taxon>
        <taxon>Candidatus Berkiellales</taxon>
        <taxon>Candidatus Berkiellaceae</taxon>
        <taxon>Candidatus Berkiella</taxon>
    </lineage>
</organism>
<evidence type="ECO:0000313" key="3">
    <source>
        <dbReference type="Proteomes" id="UP000051497"/>
    </source>
</evidence>